<dbReference type="AlphaFoldDB" id="A0A5A7MKK6"/>
<proteinExistence type="predicted"/>
<dbReference type="EMBL" id="BKBW01000012">
    <property type="protein sequence ID" value="GEQ77414.1"/>
    <property type="molecule type" value="Genomic_DNA"/>
</dbReference>
<evidence type="ECO:0000313" key="1">
    <source>
        <dbReference type="EMBL" id="GEQ77414.1"/>
    </source>
</evidence>
<dbReference type="RefSeq" id="WP_149356822.1">
    <property type="nucleotide sequence ID" value="NZ_BKBW01000012.1"/>
</dbReference>
<reference evidence="1 2" key="1">
    <citation type="journal article" date="2019" name="Microbiol. Resour. Announc.">
        <title>Draft Genome Sequence of Comamonas testosteroni TA441, a Bacterium That Has a Cryptic Phenol Degradation Gene Cluster.</title>
        <authorList>
            <person name="Arai H."/>
            <person name="Ishii M."/>
        </authorList>
    </citation>
    <scope>NUCLEOTIDE SEQUENCE [LARGE SCALE GENOMIC DNA]</scope>
    <source>
        <strain evidence="1 2">TA441</strain>
    </source>
</reference>
<protein>
    <submittedName>
        <fullName evidence="1">Minor capsid protein E</fullName>
    </submittedName>
</protein>
<dbReference type="Proteomes" id="UP000323105">
    <property type="component" value="Unassembled WGS sequence"/>
</dbReference>
<sequence>MADLNIFAHEAFSMTSMSTAIQAAPYAPQLLGQLGIFTTERSRTTTVAIEEKGGVLSLIKTSPRGAPIEEGKGESRRMRHFDTLRIARGKTLYASSVQNIRAFGSVSELQAVQNELADIMNGKTGLRAAVELTHEHMRLGAVQGKVLDADGTVLVDWYEEFGIDQPAEINFDLANATAEGGEIRKQCNALIRDMMRASHGAWLPGQTYAVGLCGDNFFDDLTGNAETRGTYLNQQEARDLRNDVGQVFGSFRYGNIQFINYRGTDDNSTVAVHPDKCQFFPVGAPDAFRVGFSPAESFPFVNTPGQDVYAMVVTDKDRQEWVRPEVRSYPLFMCTRPGMLQRAKRKA</sequence>
<name>A0A5A7MKK6_COMTE</name>
<evidence type="ECO:0000313" key="2">
    <source>
        <dbReference type="Proteomes" id="UP000323105"/>
    </source>
</evidence>
<dbReference type="InterPro" id="IPR005564">
    <property type="entry name" value="Major_capsid_GpE"/>
</dbReference>
<gene>
    <name evidence="1" type="ORF">CTTA_4419</name>
</gene>
<dbReference type="Pfam" id="PF03864">
    <property type="entry name" value="Phage_cap_E"/>
    <property type="match status" value="1"/>
</dbReference>
<comment type="caution">
    <text evidence="1">The sequence shown here is derived from an EMBL/GenBank/DDBJ whole genome shotgun (WGS) entry which is preliminary data.</text>
</comment>
<organism evidence="1 2">
    <name type="scientific">Comamonas testosteroni</name>
    <name type="common">Pseudomonas testosteroni</name>
    <dbReference type="NCBI Taxonomy" id="285"/>
    <lineage>
        <taxon>Bacteria</taxon>
        <taxon>Pseudomonadati</taxon>
        <taxon>Pseudomonadota</taxon>
        <taxon>Betaproteobacteria</taxon>
        <taxon>Burkholderiales</taxon>
        <taxon>Comamonadaceae</taxon>
        <taxon>Comamonas</taxon>
    </lineage>
</organism>
<accession>A0A5A7MKK6</accession>